<evidence type="ECO:0000313" key="2">
    <source>
        <dbReference type="Proteomes" id="UP001603857"/>
    </source>
</evidence>
<protein>
    <submittedName>
        <fullName evidence="1">Uncharacterized protein</fullName>
    </submittedName>
</protein>
<comment type="caution">
    <text evidence="1">The sequence shown here is derived from an EMBL/GenBank/DDBJ whole genome shotgun (WGS) entry which is preliminary data.</text>
</comment>
<evidence type="ECO:0000313" key="1">
    <source>
        <dbReference type="EMBL" id="KAL2331029.1"/>
    </source>
</evidence>
<reference evidence="1 2" key="1">
    <citation type="submission" date="2024-08" db="EMBL/GenBank/DDBJ databases">
        <title>Insights into the chromosomal genome structure of Flemingia macrophylla.</title>
        <authorList>
            <person name="Ding Y."/>
            <person name="Zhao Y."/>
            <person name="Bi W."/>
            <person name="Wu M."/>
            <person name="Zhao G."/>
            <person name="Gong Y."/>
            <person name="Li W."/>
            <person name="Zhang P."/>
        </authorList>
    </citation>
    <scope>NUCLEOTIDE SEQUENCE [LARGE SCALE GENOMIC DNA]</scope>
    <source>
        <strain evidence="1">DYQJB</strain>
        <tissue evidence="1">Leaf</tissue>
    </source>
</reference>
<accession>A0ABD1M5F9</accession>
<dbReference type="EMBL" id="JBGMDY010000006">
    <property type="protein sequence ID" value="KAL2331029.1"/>
    <property type="molecule type" value="Genomic_DNA"/>
</dbReference>
<name>A0ABD1M5F9_9FABA</name>
<organism evidence="1 2">
    <name type="scientific">Flemingia macrophylla</name>
    <dbReference type="NCBI Taxonomy" id="520843"/>
    <lineage>
        <taxon>Eukaryota</taxon>
        <taxon>Viridiplantae</taxon>
        <taxon>Streptophyta</taxon>
        <taxon>Embryophyta</taxon>
        <taxon>Tracheophyta</taxon>
        <taxon>Spermatophyta</taxon>
        <taxon>Magnoliopsida</taxon>
        <taxon>eudicotyledons</taxon>
        <taxon>Gunneridae</taxon>
        <taxon>Pentapetalae</taxon>
        <taxon>rosids</taxon>
        <taxon>fabids</taxon>
        <taxon>Fabales</taxon>
        <taxon>Fabaceae</taxon>
        <taxon>Papilionoideae</taxon>
        <taxon>50 kb inversion clade</taxon>
        <taxon>NPAAA clade</taxon>
        <taxon>indigoferoid/millettioid clade</taxon>
        <taxon>Phaseoleae</taxon>
        <taxon>Flemingia</taxon>
    </lineage>
</organism>
<dbReference type="Proteomes" id="UP001603857">
    <property type="component" value="Unassembled WGS sequence"/>
</dbReference>
<keyword evidence="2" id="KW-1185">Reference proteome</keyword>
<dbReference type="AlphaFoldDB" id="A0ABD1M5F9"/>
<gene>
    <name evidence="1" type="ORF">Fmac_018610</name>
</gene>
<sequence length="388" mass="42448">MQSLTLHCHLPQPTPPCRVAPRLDAAPRLASTPRRALPRRRAAPRLAALLPRLATAPRRRVLPRGLAASLGLASLPPPIDPALPHCHLPPPTQWWSLRHARHLCHSAHRYDQHDVRIQLGQGSAAQVTTTMLKNEGVAAFYKVILLFSLIMDPLCDDCGVLLLLVLVWPNGVCCVSFSCLYLPGYRSATYTTARLGSFKGLSGPCAIAEGEIVGRGHGGPSHQLSRGRGLAIAFSLVVGHVQLLRGRLLAEARVGQGQGGPSHQLSRGGGLGGPSHSRNVALMMLRLSRKSCTLTIEEVDLPTEDQNDTINDLRDKCAILLESFSKNQSRDRFTWQDIAQRLVLEAKGTTAEVGATREDFQRLLGEFQNPGESDVYLRVLKALEKHRR</sequence>
<proteinExistence type="predicted"/>